<feature type="compositionally biased region" description="Polar residues" evidence="1">
    <location>
        <begin position="455"/>
        <end position="467"/>
    </location>
</feature>
<name>A0AAW2D5L9_9ROSI</name>
<reference evidence="3 4" key="1">
    <citation type="submission" date="2024-01" db="EMBL/GenBank/DDBJ databases">
        <title>A telomere-to-telomere, gap-free genome of sweet tea (Lithocarpus litseifolius).</title>
        <authorList>
            <person name="Zhou J."/>
        </authorList>
    </citation>
    <scope>NUCLEOTIDE SEQUENCE [LARGE SCALE GENOMIC DNA]</scope>
    <source>
        <strain evidence="3">Zhou-2022a</strain>
        <tissue evidence="3">Leaf</tissue>
    </source>
</reference>
<evidence type="ECO:0000256" key="1">
    <source>
        <dbReference type="SAM" id="MobiDB-lite"/>
    </source>
</evidence>
<dbReference type="AlphaFoldDB" id="A0AAW2D5L9"/>
<dbReference type="GO" id="GO:0010073">
    <property type="term" value="P:meristem maintenance"/>
    <property type="evidence" value="ECO:0007669"/>
    <property type="project" value="InterPro"/>
</dbReference>
<sequence>MYGCHIVFLVDSKGPAELADLWEPPGNRVSETRFLISMAAANVGQIDHAQPGPIDGSVLTQQPNHRSEAIWNGQVNVCWDFLDFQLVNNEQKKLDGQRILIKRLLEQVVDPLPPNAEEDQVHKYARCYILALPGDTIFVDKSGNRLHLMWVQQLEDLRNPRRWLWVPNKKNRPTHIFLKRYHEQIASMLPGQVAWQPYEAELEDLLPWCVAGRAVWTTSVPLVCFRLIEKHTPDRVVHQFGMIQEVHRAVNTDTVLHGIDLRGKVGVDLTQRHAEHIREWGNRLQQCCEAVLGDMPLAYEYFNWFKRVTRRFIDVPGARLILMEIGRVQPPIPKAPNEEAATPATAPTQRPSTTESPSTSTVPAESHSRPLVATPRVVHTPNPSPSTLHPSLSPTIPSPTPHPPPPPTIRPPTPHPCPGSDIRPLTPRSFPELSPILSFDLGIDPTPPDMHTEPPSHSTSIGPSSGINLPHVQAKQAIGLPAEPAGRPKRISRAPPYGTRGHKHGHKARPEASDKGHARPPPYYTR</sequence>
<evidence type="ECO:0000259" key="2">
    <source>
        <dbReference type="Pfam" id="PF10536"/>
    </source>
</evidence>
<dbReference type="PANTHER" id="PTHR46033">
    <property type="entry name" value="PROTEIN MAIN-LIKE 2"/>
    <property type="match status" value="1"/>
</dbReference>
<evidence type="ECO:0000313" key="3">
    <source>
        <dbReference type="EMBL" id="KAL0004640.1"/>
    </source>
</evidence>
<feature type="compositionally biased region" description="Pro residues" evidence="1">
    <location>
        <begin position="396"/>
        <end position="417"/>
    </location>
</feature>
<feature type="compositionally biased region" description="Low complexity" evidence="1">
    <location>
        <begin position="338"/>
        <end position="363"/>
    </location>
</feature>
<feature type="compositionally biased region" description="Low complexity" evidence="1">
    <location>
        <begin position="379"/>
        <end position="395"/>
    </location>
</feature>
<dbReference type="PANTHER" id="PTHR46033:SF8">
    <property type="entry name" value="PROTEIN MAINTENANCE OF MERISTEMS-LIKE"/>
    <property type="match status" value="1"/>
</dbReference>
<accession>A0AAW2D5L9</accession>
<dbReference type="InterPro" id="IPR044824">
    <property type="entry name" value="MAIN-like"/>
</dbReference>
<gene>
    <name evidence="3" type="ORF">SO802_012201</name>
</gene>
<feature type="region of interest" description="Disordered" evidence="1">
    <location>
        <begin position="330"/>
        <end position="526"/>
    </location>
</feature>
<dbReference type="InterPro" id="IPR019557">
    <property type="entry name" value="AminoTfrase-like_pln_mobile"/>
</dbReference>
<dbReference type="Pfam" id="PF10536">
    <property type="entry name" value="PMD"/>
    <property type="match status" value="1"/>
</dbReference>
<organism evidence="3 4">
    <name type="scientific">Lithocarpus litseifolius</name>
    <dbReference type="NCBI Taxonomy" id="425828"/>
    <lineage>
        <taxon>Eukaryota</taxon>
        <taxon>Viridiplantae</taxon>
        <taxon>Streptophyta</taxon>
        <taxon>Embryophyta</taxon>
        <taxon>Tracheophyta</taxon>
        <taxon>Spermatophyta</taxon>
        <taxon>Magnoliopsida</taxon>
        <taxon>eudicotyledons</taxon>
        <taxon>Gunneridae</taxon>
        <taxon>Pentapetalae</taxon>
        <taxon>rosids</taxon>
        <taxon>fabids</taxon>
        <taxon>Fagales</taxon>
        <taxon>Fagaceae</taxon>
        <taxon>Lithocarpus</taxon>
    </lineage>
</organism>
<keyword evidence="4" id="KW-1185">Reference proteome</keyword>
<dbReference type="EMBL" id="JAZDWU010000004">
    <property type="protein sequence ID" value="KAL0004640.1"/>
    <property type="molecule type" value="Genomic_DNA"/>
</dbReference>
<feature type="compositionally biased region" description="Basic and acidic residues" evidence="1">
    <location>
        <begin position="508"/>
        <end position="517"/>
    </location>
</feature>
<protein>
    <recommendedName>
        <fullName evidence="2">Aminotransferase-like plant mobile domain-containing protein</fullName>
    </recommendedName>
</protein>
<dbReference type="Proteomes" id="UP001459277">
    <property type="component" value="Unassembled WGS sequence"/>
</dbReference>
<feature type="domain" description="Aminotransferase-like plant mobile" evidence="2">
    <location>
        <begin position="158"/>
        <end position="306"/>
    </location>
</feature>
<comment type="caution">
    <text evidence="3">The sequence shown here is derived from an EMBL/GenBank/DDBJ whole genome shotgun (WGS) entry which is preliminary data.</text>
</comment>
<proteinExistence type="predicted"/>
<evidence type="ECO:0000313" key="4">
    <source>
        <dbReference type="Proteomes" id="UP001459277"/>
    </source>
</evidence>